<dbReference type="PANTHER" id="PTHR30572">
    <property type="entry name" value="MEMBRANE COMPONENT OF TRANSPORTER-RELATED"/>
    <property type="match status" value="1"/>
</dbReference>
<feature type="transmembrane region" description="Helical" evidence="6">
    <location>
        <begin position="299"/>
        <end position="318"/>
    </location>
</feature>
<feature type="transmembrane region" description="Helical" evidence="6">
    <location>
        <begin position="390"/>
        <end position="414"/>
    </location>
</feature>
<dbReference type="InterPro" id="IPR025857">
    <property type="entry name" value="MacB_PCD"/>
</dbReference>
<dbReference type="AlphaFoldDB" id="A0A8J2XQW9"/>
<feature type="domain" description="ABC3 transporter permease C-terminal" evidence="7">
    <location>
        <begin position="695"/>
        <end position="808"/>
    </location>
</feature>
<accession>A0A8J2XQW9</accession>
<protein>
    <submittedName>
        <fullName evidence="9">ABC transporter permease</fullName>
    </submittedName>
</protein>
<feature type="transmembrane region" description="Helical" evidence="6">
    <location>
        <begin position="744"/>
        <end position="764"/>
    </location>
</feature>
<keyword evidence="2" id="KW-1003">Cell membrane</keyword>
<feature type="transmembrane region" description="Helical" evidence="6">
    <location>
        <begin position="21"/>
        <end position="42"/>
    </location>
</feature>
<feature type="transmembrane region" description="Helical" evidence="6">
    <location>
        <begin position="689"/>
        <end position="716"/>
    </location>
</feature>
<gene>
    <name evidence="9" type="ORF">GCM10011511_06880</name>
</gene>
<dbReference type="Pfam" id="PF02687">
    <property type="entry name" value="FtsX"/>
    <property type="match status" value="2"/>
</dbReference>
<dbReference type="Proteomes" id="UP000607559">
    <property type="component" value="Unassembled WGS sequence"/>
</dbReference>
<reference evidence="9" key="2">
    <citation type="submission" date="2020-09" db="EMBL/GenBank/DDBJ databases">
        <authorList>
            <person name="Sun Q."/>
            <person name="Zhou Y."/>
        </authorList>
    </citation>
    <scope>NUCLEOTIDE SEQUENCE</scope>
    <source>
        <strain evidence="9">CGMCC 1.15448</strain>
    </source>
</reference>
<keyword evidence="10" id="KW-1185">Reference proteome</keyword>
<dbReference type="PANTHER" id="PTHR30572:SF18">
    <property type="entry name" value="ABC-TYPE MACROLIDE FAMILY EXPORT SYSTEM PERMEASE COMPONENT 2"/>
    <property type="match status" value="1"/>
</dbReference>
<dbReference type="Pfam" id="PF12704">
    <property type="entry name" value="MacB_PCD"/>
    <property type="match status" value="2"/>
</dbReference>
<feature type="transmembrane region" description="Helical" evidence="6">
    <location>
        <begin position="347"/>
        <end position="370"/>
    </location>
</feature>
<evidence type="ECO:0000256" key="4">
    <source>
        <dbReference type="ARBA" id="ARBA00022989"/>
    </source>
</evidence>
<organism evidence="9 10">
    <name type="scientific">Puia dinghuensis</name>
    <dbReference type="NCBI Taxonomy" id="1792502"/>
    <lineage>
        <taxon>Bacteria</taxon>
        <taxon>Pseudomonadati</taxon>
        <taxon>Bacteroidota</taxon>
        <taxon>Chitinophagia</taxon>
        <taxon>Chitinophagales</taxon>
        <taxon>Chitinophagaceae</taxon>
        <taxon>Puia</taxon>
    </lineage>
</organism>
<feature type="transmembrane region" description="Helical" evidence="6">
    <location>
        <begin position="776"/>
        <end position="801"/>
    </location>
</feature>
<sequence>MFYNYFKIAIRSLLRRKDYSVLNIAGLTTGLACCLLLFQYVAFEKGYDAFPKADRIARLRLDTYQHGNLIYQSATSYPPFGPLMKQQFPEIEDYCRLSKADLLLSNDERDLKFREEKGYYADPSFLPMFDVQVIKGDSRTALSGLDKIMLSEELARKYFGNVDPLGKKLVYRAPYFTKLFEVSGVFHPLAHSHLVVDYLLSYATVGSYFRLWGDQSRPEETSWGWDVFYTYLLLRPGTDIKKLEAKFPGFCDRYVNNVEFKRAGGIRNEVYIMPLTDIHLHSDYGEEAEVNGNQQTVTFLFLVALFILCIAWVNYINLATARSLERAREVGVRKVIGATRLSLVRQFLVEGILINLASFFIALMIAGLVTPWFKVLISEELPGGFYLPPTYWTMAAFIFIVGTLLSGTYPAFILSGFKAASILKGSFKSSTKGLILRKGLIIFQCLTSIVLVAGMMIVYCQINFMRSQPLGVDISQMLVVNGASSIKDTAYQGIFQPFKHSVLQLPGVMSLTASTSTMGKENTWTNRIARSDPGYSNPLVFRFLGVDEEFIPAYGMKLVAGRNFSPTDSSAGVSEGPSVIINETAARMLGFSTPEQAINMKMGVGVPKTIIGVVQDYHTESFHKIVYPQWIILRRSARNFYSIKISSRNIPATIAAIREKWKTYFPNDAFDYYFLDEFFDKQYAADRHFGAVFGVFAGIAMVIACLGILGLAAYNIQQRTKEIGIRKVLGASVKNIMYQLSKDFVKLIILATLTGVPVTWWIMHTWLQQFAYRIEIGWWTFLAAGCILMILSMGAISFQAIKAATANPTKSLRME</sequence>
<evidence type="ECO:0000259" key="7">
    <source>
        <dbReference type="Pfam" id="PF02687"/>
    </source>
</evidence>
<keyword evidence="5 6" id="KW-0472">Membrane</keyword>
<dbReference type="EMBL" id="BMJC01000001">
    <property type="protein sequence ID" value="GGA86448.1"/>
    <property type="molecule type" value="Genomic_DNA"/>
</dbReference>
<feature type="domain" description="MacB-like periplasmic core" evidence="8">
    <location>
        <begin position="475"/>
        <end position="653"/>
    </location>
</feature>
<evidence type="ECO:0000256" key="2">
    <source>
        <dbReference type="ARBA" id="ARBA00022475"/>
    </source>
</evidence>
<evidence type="ECO:0000256" key="5">
    <source>
        <dbReference type="ARBA" id="ARBA00023136"/>
    </source>
</evidence>
<dbReference type="GO" id="GO:0022857">
    <property type="term" value="F:transmembrane transporter activity"/>
    <property type="evidence" value="ECO:0007669"/>
    <property type="project" value="TreeGrafter"/>
</dbReference>
<dbReference type="InterPro" id="IPR050250">
    <property type="entry name" value="Macrolide_Exporter_MacB"/>
</dbReference>
<reference evidence="9" key="1">
    <citation type="journal article" date="2014" name="Int. J. Syst. Evol. Microbiol.">
        <title>Complete genome sequence of Corynebacterium casei LMG S-19264T (=DSM 44701T), isolated from a smear-ripened cheese.</title>
        <authorList>
            <consortium name="US DOE Joint Genome Institute (JGI-PGF)"/>
            <person name="Walter F."/>
            <person name="Albersmeier A."/>
            <person name="Kalinowski J."/>
            <person name="Ruckert C."/>
        </authorList>
    </citation>
    <scope>NUCLEOTIDE SEQUENCE</scope>
    <source>
        <strain evidence="9">CGMCC 1.15448</strain>
    </source>
</reference>
<evidence type="ECO:0000256" key="1">
    <source>
        <dbReference type="ARBA" id="ARBA00004651"/>
    </source>
</evidence>
<evidence type="ECO:0000256" key="6">
    <source>
        <dbReference type="SAM" id="Phobius"/>
    </source>
</evidence>
<proteinExistence type="predicted"/>
<feature type="domain" description="ABC3 transporter permease C-terminal" evidence="7">
    <location>
        <begin position="302"/>
        <end position="414"/>
    </location>
</feature>
<evidence type="ECO:0000256" key="3">
    <source>
        <dbReference type="ARBA" id="ARBA00022692"/>
    </source>
</evidence>
<dbReference type="PROSITE" id="PS51257">
    <property type="entry name" value="PROKAR_LIPOPROTEIN"/>
    <property type="match status" value="1"/>
</dbReference>
<dbReference type="RefSeq" id="WP_188928577.1">
    <property type="nucleotide sequence ID" value="NZ_BMJC01000001.1"/>
</dbReference>
<evidence type="ECO:0000313" key="10">
    <source>
        <dbReference type="Proteomes" id="UP000607559"/>
    </source>
</evidence>
<evidence type="ECO:0000259" key="8">
    <source>
        <dbReference type="Pfam" id="PF12704"/>
    </source>
</evidence>
<evidence type="ECO:0000313" key="9">
    <source>
        <dbReference type="EMBL" id="GGA86448.1"/>
    </source>
</evidence>
<feature type="transmembrane region" description="Helical" evidence="6">
    <location>
        <begin position="435"/>
        <end position="459"/>
    </location>
</feature>
<comment type="caution">
    <text evidence="9">The sequence shown here is derived from an EMBL/GenBank/DDBJ whole genome shotgun (WGS) entry which is preliminary data.</text>
</comment>
<feature type="domain" description="MacB-like periplasmic core" evidence="8">
    <location>
        <begin position="20"/>
        <end position="246"/>
    </location>
</feature>
<keyword evidence="3 6" id="KW-0812">Transmembrane</keyword>
<keyword evidence="4 6" id="KW-1133">Transmembrane helix</keyword>
<dbReference type="GO" id="GO:0005886">
    <property type="term" value="C:plasma membrane"/>
    <property type="evidence" value="ECO:0007669"/>
    <property type="project" value="UniProtKB-SubCell"/>
</dbReference>
<name>A0A8J2XQW9_9BACT</name>
<dbReference type="InterPro" id="IPR003838">
    <property type="entry name" value="ABC3_permease_C"/>
</dbReference>
<comment type="subcellular location">
    <subcellularLocation>
        <location evidence="1">Cell membrane</location>
        <topology evidence="1">Multi-pass membrane protein</topology>
    </subcellularLocation>
</comment>